<reference evidence="5" key="1">
    <citation type="journal article" date="2019" name="Int. J. Syst. Evol. Microbiol.">
        <title>The Global Catalogue of Microorganisms (GCM) 10K type strain sequencing project: providing services to taxonomists for standard genome sequencing and annotation.</title>
        <authorList>
            <consortium name="The Broad Institute Genomics Platform"/>
            <consortium name="The Broad Institute Genome Sequencing Center for Infectious Disease"/>
            <person name="Wu L."/>
            <person name="Ma J."/>
        </authorList>
    </citation>
    <scope>NUCLEOTIDE SEQUENCE [LARGE SCALE GENOMIC DNA]</scope>
    <source>
        <strain evidence="5">KACC 12602</strain>
    </source>
</reference>
<dbReference type="Gene3D" id="1.25.40.10">
    <property type="entry name" value="Tetratricopeptide repeat domain"/>
    <property type="match status" value="1"/>
</dbReference>
<keyword evidence="2" id="KW-0472">Membrane</keyword>
<keyword evidence="2" id="KW-0812">Transmembrane</keyword>
<dbReference type="PANTHER" id="PTHR10098">
    <property type="entry name" value="RAPSYN-RELATED"/>
    <property type="match status" value="1"/>
</dbReference>
<keyword evidence="5" id="KW-1185">Reference proteome</keyword>
<accession>A0ABW0EA66</accession>
<comment type="caution">
    <text evidence="4">The sequence shown here is derived from an EMBL/GenBank/DDBJ whole genome shotgun (WGS) entry which is preliminary data.</text>
</comment>
<evidence type="ECO:0000259" key="3">
    <source>
        <dbReference type="Pfam" id="PF12770"/>
    </source>
</evidence>
<evidence type="ECO:0000256" key="1">
    <source>
        <dbReference type="SAM" id="Coils"/>
    </source>
</evidence>
<protein>
    <submittedName>
        <fullName evidence="4">CHAT domain-containing protein</fullName>
    </submittedName>
</protein>
<dbReference type="InterPro" id="IPR011990">
    <property type="entry name" value="TPR-like_helical_dom_sf"/>
</dbReference>
<dbReference type="RefSeq" id="WP_378016129.1">
    <property type="nucleotide sequence ID" value="NZ_JBHSKT010000002.1"/>
</dbReference>
<sequence length="964" mass="110075">MANAALPSKEVQKGKTLLVQGEKLIQRLAADSAYLAFSEAATLLKDKSPSDYMLARIGLATSLLQMKATFTCYQQMQEDERFLMKHVKPTDEAYSQFYRLKGELHFSNREVENALAAWYQARRLTIKKHGKNSLEAARVYADLSKCYFAGGRTDSSFMYVSKALQIVNKQAEPLRTEGAPIIYSLYGMHFRSFQFEEKDKFKKEVVYKGKKYPTNTHVNLAYQDSAEQAVLNLYGKDNQYLAKVYTNKAFAYSELASITEDVELRRELITTKVIPYLKKGIGIYKKYHNPEIAYLYVSLAGTYSESLILNKKLSEENILLALKACLPGYKGTNLYQVPALTNIQSENHLGLILEHVSYYFLGQYYASKDLKDLETFNQYGLKSLELAEFIRKKKAIYANENDAPAILFQNWNYGLSIESAHMLYEKTGNEKYKQQAFRNIEKLKNANLLHAALGYQLANTLQNYDNLDKNLKRLTAKTLREEEQTEIARRFASLRNKSPFRNAKTQLASTRQEMQQLASEAKTKYPAFYGARIEQNNALSIEEVQKRLPDNKTAKISYFLNVNYAFDREVYMLVVQKKRTDFIRTTLPQDYELKIDSLVHSITNSDLPVYRKLASQFHELLVKPADKVLGKQVEKLMIMPDGYLWQIPFETLLTNQTASSDYRKLPYLLNKYHISYQHSSTLNKLSKELTRAQDQKFEKPILAMAPFADKSLAGQIASGKINLMGGEMIAGTYAKLPYTIDLLLKLQQKVKGMFLIDKEATEEYFKSHASNFSIIHLATHAETDMANPLNSKFLMAKGETEDGELHMSELLNLNIRPNLAVLSACETGKGMIDNRNDAMTSLSWGFYYLGCPSTLSTLWKVDDRQTSTVLSSFYEYLFAGKTKQEALQQAKVDFISKARNSEEANPFYWSGLVLTGDEGPLPVGLEPWWKQTWFLATAMMLAALAGWLIWKKQRSAGKLQKQFA</sequence>
<feature type="transmembrane region" description="Helical" evidence="2">
    <location>
        <begin position="932"/>
        <end position="950"/>
    </location>
</feature>
<proteinExistence type="predicted"/>
<dbReference type="Pfam" id="PF12770">
    <property type="entry name" value="CHAT"/>
    <property type="match status" value="1"/>
</dbReference>
<feature type="domain" description="CHAT" evidence="3">
    <location>
        <begin position="612"/>
        <end position="917"/>
    </location>
</feature>
<organism evidence="4 5">
    <name type="scientific">Adhaeribacter terreus</name>
    <dbReference type="NCBI Taxonomy" id="529703"/>
    <lineage>
        <taxon>Bacteria</taxon>
        <taxon>Pseudomonadati</taxon>
        <taxon>Bacteroidota</taxon>
        <taxon>Cytophagia</taxon>
        <taxon>Cytophagales</taxon>
        <taxon>Hymenobacteraceae</taxon>
        <taxon>Adhaeribacter</taxon>
    </lineage>
</organism>
<dbReference type="EMBL" id="JBHSKT010000002">
    <property type="protein sequence ID" value="MFC5269749.1"/>
    <property type="molecule type" value="Genomic_DNA"/>
</dbReference>
<dbReference type="SUPFAM" id="SSF48452">
    <property type="entry name" value="TPR-like"/>
    <property type="match status" value="1"/>
</dbReference>
<dbReference type="InterPro" id="IPR024983">
    <property type="entry name" value="CHAT_dom"/>
</dbReference>
<dbReference type="Proteomes" id="UP001596161">
    <property type="component" value="Unassembled WGS sequence"/>
</dbReference>
<gene>
    <name evidence="4" type="ORF">ACFPIB_03945</name>
</gene>
<name>A0ABW0EA66_9BACT</name>
<evidence type="ECO:0000256" key="2">
    <source>
        <dbReference type="SAM" id="Phobius"/>
    </source>
</evidence>
<evidence type="ECO:0000313" key="4">
    <source>
        <dbReference type="EMBL" id="MFC5269749.1"/>
    </source>
</evidence>
<keyword evidence="2" id="KW-1133">Transmembrane helix</keyword>
<evidence type="ECO:0000313" key="5">
    <source>
        <dbReference type="Proteomes" id="UP001596161"/>
    </source>
</evidence>
<keyword evidence="1" id="KW-0175">Coiled coil</keyword>
<feature type="coiled-coil region" evidence="1">
    <location>
        <begin position="457"/>
        <end position="520"/>
    </location>
</feature>